<feature type="transmembrane region" description="Helical" evidence="4">
    <location>
        <begin position="71"/>
        <end position="88"/>
    </location>
</feature>
<dbReference type="SMART" id="SM00421">
    <property type="entry name" value="HTH_LUXR"/>
    <property type="match status" value="1"/>
</dbReference>
<feature type="transmembrane region" description="Helical" evidence="4">
    <location>
        <begin position="245"/>
        <end position="266"/>
    </location>
</feature>
<dbReference type="InterPro" id="IPR000792">
    <property type="entry name" value="Tscrpt_reg_LuxR_C"/>
</dbReference>
<evidence type="ECO:0000259" key="5">
    <source>
        <dbReference type="PROSITE" id="PS50043"/>
    </source>
</evidence>
<dbReference type="InterPro" id="IPR016032">
    <property type="entry name" value="Sig_transdc_resp-reg_C-effctor"/>
</dbReference>
<organism evidence="6">
    <name type="scientific">Gracilinema caldarium</name>
    <dbReference type="NCBI Taxonomy" id="215591"/>
    <lineage>
        <taxon>Bacteria</taxon>
        <taxon>Pseudomonadati</taxon>
        <taxon>Spirochaetota</taxon>
        <taxon>Spirochaetia</taxon>
        <taxon>Spirochaetales</taxon>
        <taxon>Breznakiellaceae</taxon>
        <taxon>Gracilinema</taxon>
    </lineage>
</organism>
<dbReference type="PANTHER" id="PTHR44688">
    <property type="entry name" value="DNA-BINDING TRANSCRIPTIONAL ACTIVATOR DEVR_DOSR"/>
    <property type="match status" value="1"/>
</dbReference>
<feature type="transmembrane region" description="Helical" evidence="4">
    <location>
        <begin position="40"/>
        <end position="59"/>
    </location>
</feature>
<dbReference type="SUPFAM" id="SSF46894">
    <property type="entry name" value="C-terminal effector domain of the bipartite response regulators"/>
    <property type="match status" value="1"/>
</dbReference>
<evidence type="ECO:0000313" key="6">
    <source>
        <dbReference type="EMBL" id="HFH28745.1"/>
    </source>
</evidence>
<feature type="transmembrane region" description="Helical" evidence="4">
    <location>
        <begin position="100"/>
        <end position="120"/>
    </location>
</feature>
<dbReference type="AlphaFoldDB" id="A0A7C3IJ95"/>
<accession>A0A7C3IJ95</accession>
<dbReference type="Gene3D" id="1.10.10.10">
    <property type="entry name" value="Winged helix-like DNA-binding domain superfamily/Winged helix DNA-binding domain"/>
    <property type="match status" value="1"/>
</dbReference>
<gene>
    <name evidence="6" type="ORF">ENS59_04435</name>
</gene>
<dbReference type="PRINTS" id="PR00038">
    <property type="entry name" value="HTHLUXR"/>
</dbReference>
<dbReference type="GO" id="GO:0003677">
    <property type="term" value="F:DNA binding"/>
    <property type="evidence" value="ECO:0007669"/>
    <property type="project" value="UniProtKB-KW"/>
</dbReference>
<name>A0A7C3IJ95_9SPIR</name>
<keyword evidence="4" id="KW-1133">Transmembrane helix</keyword>
<feature type="transmembrane region" description="Helical" evidence="4">
    <location>
        <begin position="132"/>
        <end position="156"/>
    </location>
</feature>
<dbReference type="PANTHER" id="PTHR44688:SF16">
    <property type="entry name" value="DNA-BINDING TRANSCRIPTIONAL ACTIVATOR DEVR_DOSR"/>
    <property type="match status" value="1"/>
</dbReference>
<dbReference type="PROSITE" id="PS50043">
    <property type="entry name" value="HTH_LUXR_2"/>
    <property type="match status" value="1"/>
</dbReference>
<dbReference type="CDD" id="cd06170">
    <property type="entry name" value="LuxR_C_like"/>
    <property type="match status" value="1"/>
</dbReference>
<evidence type="ECO:0000256" key="2">
    <source>
        <dbReference type="ARBA" id="ARBA00023125"/>
    </source>
</evidence>
<dbReference type="Pfam" id="PF00196">
    <property type="entry name" value="GerE"/>
    <property type="match status" value="1"/>
</dbReference>
<sequence>MSRGAYLVIYGILIATQSFALPPSSRPLPFEIALWPPYQLYWLVSLSVGVFVCGKIIILAERSRQKHLWDVFWVMGSFFLVVLFAGLTEQSRAGPFDDNLSRIADMASLTLLPISIPRLAESRPELTMTIRVGFFFKWSGIFMLVHYLISGFWFYTWEYNGGKAEYFDGHRVLPALLVYTLVSLATLYVGIAFWLAKDRLPAPQRQTISRLSRVAIAFIIPMVAIDELRFLIPSLWVLYPREDCFVLPLFYMCTSICVLAYVKVFAESHPHRDLIIPNLWLDLGLSSREGEVATCLAEGRTYKEICSSLHISIGTLQTHIVHIYRKLHINSKTELILLSTKKVNSSENF</sequence>
<protein>
    <submittedName>
        <fullName evidence="6">LuxR family transcriptional regulator</fullName>
    </submittedName>
</protein>
<feature type="transmembrane region" description="Helical" evidence="4">
    <location>
        <begin position="176"/>
        <end position="196"/>
    </location>
</feature>
<comment type="caution">
    <text evidence="6">The sequence shown here is derived from an EMBL/GenBank/DDBJ whole genome shotgun (WGS) entry which is preliminary data.</text>
</comment>
<keyword evidence="4" id="KW-0812">Transmembrane</keyword>
<proteinExistence type="predicted"/>
<dbReference type="EMBL" id="DSVL01000135">
    <property type="protein sequence ID" value="HFH28745.1"/>
    <property type="molecule type" value="Genomic_DNA"/>
</dbReference>
<feature type="domain" description="HTH luxR-type" evidence="5">
    <location>
        <begin position="278"/>
        <end position="343"/>
    </location>
</feature>
<dbReference type="GO" id="GO:0006355">
    <property type="term" value="P:regulation of DNA-templated transcription"/>
    <property type="evidence" value="ECO:0007669"/>
    <property type="project" value="InterPro"/>
</dbReference>
<reference evidence="6" key="1">
    <citation type="journal article" date="2020" name="mSystems">
        <title>Genome- and Community-Level Interaction Insights into Carbon Utilization and Element Cycling Functions of Hydrothermarchaeota in Hydrothermal Sediment.</title>
        <authorList>
            <person name="Zhou Z."/>
            <person name="Liu Y."/>
            <person name="Xu W."/>
            <person name="Pan J."/>
            <person name="Luo Z.H."/>
            <person name="Li M."/>
        </authorList>
    </citation>
    <scope>NUCLEOTIDE SEQUENCE [LARGE SCALE GENOMIC DNA]</scope>
    <source>
        <strain evidence="6">SpSt-503</strain>
    </source>
</reference>
<evidence type="ECO:0000256" key="3">
    <source>
        <dbReference type="ARBA" id="ARBA00023163"/>
    </source>
</evidence>
<keyword evidence="4" id="KW-0472">Membrane</keyword>
<evidence type="ECO:0000256" key="1">
    <source>
        <dbReference type="ARBA" id="ARBA00023015"/>
    </source>
</evidence>
<keyword evidence="1" id="KW-0805">Transcription regulation</keyword>
<feature type="transmembrane region" description="Helical" evidence="4">
    <location>
        <begin position="216"/>
        <end position="239"/>
    </location>
</feature>
<keyword evidence="3" id="KW-0804">Transcription</keyword>
<evidence type="ECO:0000256" key="4">
    <source>
        <dbReference type="SAM" id="Phobius"/>
    </source>
</evidence>
<dbReference type="InterPro" id="IPR036388">
    <property type="entry name" value="WH-like_DNA-bd_sf"/>
</dbReference>
<keyword evidence="2" id="KW-0238">DNA-binding</keyword>